<evidence type="ECO:0000313" key="1">
    <source>
        <dbReference type="EMBL" id="KAH6641505.1"/>
    </source>
</evidence>
<dbReference type="Proteomes" id="UP000724584">
    <property type="component" value="Unassembled WGS sequence"/>
</dbReference>
<name>A0ACB7PKG0_9PEZI</name>
<accession>A0ACB7PKG0</accession>
<reference evidence="1 2" key="1">
    <citation type="journal article" date="2021" name="Nat. Commun.">
        <title>Genetic determinants of endophytism in the Arabidopsis root mycobiome.</title>
        <authorList>
            <person name="Mesny F."/>
            <person name="Miyauchi S."/>
            <person name="Thiergart T."/>
            <person name="Pickel B."/>
            <person name="Atanasova L."/>
            <person name="Karlsson M."/>
            <person name="Huettel B."/>
            <person name="Barry K.W."/>
            <person name="Haridas S."/>
            <person name="Chen C."/>
            <person name="Bauer D."/>
            <person name="Andreopoulos W."/>
            <person name="Pangilinan J."/>
            <person name="LaButti K."/>
            <person name="Riley R."/>
            <person name="Lipzen A."/>
            <person name="Clum A."/>
            <person name="Drula E."/>
            <person name="Henrissat B."/>
            <person name="Kohler A."/>
            <person name="Grigoriev I.V."/>
            <person name="Martin F.M."/>
            <person name="Hacquard S."/>
        </authorList>
    </citation>
    <scope>NUCLEOTIDE SEQUENCE [LARGE SCALE GENOMIC DNA]</scope>
    <source>
        <strain evidence="1 2">MPI-SDFR-AT-0079</strain>
    </source>
</reference>
<gene>
    <name evidence="1" type="ORF">F5144DRAFT_600139</name>
</gene>
<protein>
    <submittedName>
        <fullName evidence="1">Uncharacterized protein</fullName>
    </submittedName>
</protein>
<dbReference type="EMBL" id="JAGIZQ010000002">
    <property type="protein sequence ID" value="KAH6641505.1"/>
    <property type="molecule type" value="Genomic_DNA"/>
</dbReference>
<proteinExistence type="predicted"/>
<organism evidence="1 2">
    <name type="scientific">Chaetomium tenue</name>
    <dbReference type="NCBI Taxonomy" id="1854479"/>
    <lineage>
        <taxon>Eukaryota</taxon>
        <taxon>Fungi</taxon>
        <taxon>Dikarya</taxon>
        <taxon>Ascomycota</taxon>
        <taxon>Pezizomycotina</taxon>
        <taxon>Sordariomycetes</taxon>
        <taxon>Sordariomycetidae</taxon>
        <taxon>Sordariales</taxon>
        <taxon>Chaetomiaceae</taxon>
        <taxon>Chaetomium</taxon>
    </lineage>
</organism>
<keyword evidence="2" id="KW-1185">Reference proteome</keyword>
<sequence length="108" mass="12016">MSQPVLEEQSKKPGRPDYKAKLDEAADREKSPSQAQQSTDVVEKVSQYVPTVGRILGARESDPGREPSPEKNVPGPPNRPENDAQIEEFLRDQHRSKKVVGIEEPTQA</sequence>
<evidence type="ECO:0000313" key="2">
    <source>
        <dbReference type="Proteomes" id="UP000724584"/>
    </source>
</evidence>
<comment type="caution">
    <text evidence="1">The sequence shown here is derived from an EMBL/GenBank/DDBJ whole genome shotgun (WGS) entry which is preliminary data.</text>
</comment>